<protein>
    <submittedName>
        <fullName evidence="18">Zinc finger protein 75A isoform X1</fullName>
    </submittedName>
</protein>
<evidence type="ECO:0000256" key="13">
    <source>
        <dbReference type="SAM" id="MobiDB-lite"/>
    </source>
</evidence>
<evidence type="ECO:0000256" key="2">
    <source>
        <dbReference type="ARBA" id="ARBA00006991"/>
    </source>
</evidence>
<keyword evidence="6" id="KW-0862">Zinc</keyword>
<name>A0A2Y9KEN2_ENHLU</name>
<dbReference type="Pfam" id="PF01352">
    <property type="entry name" value="KRAB"/>
    <property type="match status" value="1"/>
</dbReference>
<dbReference type="Gene3D" id="6.10.140.140">
    <property type="match status" value="1"/>
</dbReference>
<dbReference type="SUPFAM" id="SSF109640">
    <property type="entry name" value="KRAB domain (Kruppel-associated box)"/>
    <property type="match status" value="1"/>
</dbReference>
<dbReference type="GO" id="GO:0005634">
    <property type="term" value="C:nucleus"/>
    <property type="evidence" value="ECO:0007669"/>
    <property type="project" value="UniProtKB-SubCell"/>
</dbReference>
<feature type="domain" description="C2H2-type" evidence="14">
    <location>
        <begin position="476"/>
        <end position="503"/>
    </location>
</feature>
<dbReference type="PANTHER" id="PTHR23226:SF83">
    <property type="entry name" value="C2H2-TYPE DOMAIN-CONTAINING PROTEIN"/>
    <property type="match status" value="1"/>
</dbReference>
<dbReference type="Gene3D" id="3.30.160.60">
    <property type="entry name" value="Classic Zinc Finger"/>
    <property type="match status" value="5"/>
</dbReference>
<feature type="domain" description="C2H2-type" evidence="14">
    <location>
        <begin position="504"/>
        <end position="527"/>
    </location>
</feature>
<dbReference type="PROSITE" id="PS50157">
    <property type="entry name" value="ZINC_FINGER_C2H2_2"/>
    <property type="match status" value="5"/>
</dbReference>
<dbReference type="GO" id="GO:0000981">
    <property type="term" value="F:DNA-binding transcription factor activity, RNA polymerase II-specific"/>
    <property type="evidence" value="ECO:0007669"/>
    <property type="project" value="TreeGrafter"/>
</dbReference>
<dbReference type="GO" id="GO:0008270">
    <property type="term" value="F:zinc ion binding"/>
    <property type="evidence" value="ECO:0007669"/>
    <property type="project" value="UniProtKB-KW"/>
</dbReference>
<reference evidence="18" key="1">
    <citation type="submission" date="2025-08" db="UniProtKB">
        <authorList>
            <consortium name="RefSeq"/>
        </authorList>
    </citation>
    <scope>IDENTIFICATION</scope>
    <source>
        <tissue evidence="18">Blood</tissue>
    </source>
</reference>
<dbReference type="Proteomes" id="UP000248482">
    <property type="component" value="Unplaced"/>
</dbReference>
<comment type="function">
    <text evidence="1">May be involved in transcriptional regulation.</text>
</comment>
<dbReference type="OrthoDB" id="6077919at2759"/>
<dbReference type="KEGG" id="elk:111155995"/>
<dbReference type="PROSITE" id="PS00028">
    <property type="entry name" value="ZINC_FINGER_C2H2_1"/>
    <property type="match status" value="5"/>
</dbReference>
<dbReference type="InterPro" id="IPR001909">
    <property type="entry name" value="KRAB"/>
</dbReference>
<keyword evidence="5 11" id="KW-0863">Zinc-finger</keyword>
<feature type="region of interest" description="Disordered" evidence="13">
    <location>
        <begin position="22"/>
        <end position="43"/>
    </location>
</feature>
<dbReference type="SUPFAM" id="SSF57667">
    <property type="entry name" value="beta-beta-alpha zinc fingers"/>
    <property type="match status" value="3"/>
</dbReference>
<dbReference type="GeneID" id="111155995"/>
<comment type="similarity">
    <text evidence="2">Belongs to the krueppel C2H2-type zinc-finger protein family.</text>
</comment>
<evidence type="ECO:0000256" key="1">
    <source>
        <dbReference type="ARBA" id="ARBA00003767"/>
    </source>
</evidence>
<dbReference type="FunFam" id="3.30.160.60:FF:001005">
    <property type="entry name" value="Zinc finger protein 75A"/>
    <property type="match status" value="1"/>
</dbReference>
<dbReference type="STRING" id="391180.A0A2Y9KEN2"/>
<feature type="domain" description="SCAN box" evidence="15">
    <location>
        <begin position="48"/>
        <end position="129"/>
    </location>
</feature>
<dbReference type="InterPro" id="IPR036236">
    <property type="entry name" value="Znf_C2H2_sf"/>
</dbReference>
<feature type="domain" description="C2H2-type" evidence="14">
    <location>
        <begin position="392"/>
        <end position="419"/>
    </location>
</feature>
<keyword evidence="7" id="KW-0805">Transcription regulation</keyword>
<evidence type="ECO:0000256" key="10">
    <source>
        <dbReference type="ARBA" id="ARBA00023242"/>
    </source>
</evidence>
<evidence type="ECO:0000256" key="6">
    <source>
        <dbReference type="ARBA" id="ARBA00022833"/>
    </source>
</evidence>
<dbReference type="GO" id="GO:0000978">
    <property type="term" value="F:RNA polymerase II cis-regulatory region sequence-specific DNA binding"/>
    <property type="evidence" value="ECO:0007669"/>
    <property type="project" value="TreeGrafter"/>
</dbReference>
<keyword evidence="3" id="KW-0479">Metal-binding</keyword>
<proteinExistence type="inferred from homology"/>
<dbReference type="SMART" id="SM00349">
    <property type="entry name" value="KRAB"/>
    <property type="match status" value="1"/>
</dbReference>
<evidence type="ECO:0000256" key="3">
    <source>
        <dbReference type="ARBA" id="ARBA00022723"/>
    </source>
</evidence>
<keyword evidence="4" id="KW-0677">Repeat</keyword>
<dbReference type="CDD" id="cd07765">
    <property type="entry name" value="KRAB_A-box"/>
    <property type="match status" value="1"/>
</dbReference>
<dbReference type="SMART" id="SM00355">
    <property type="entry name" value="ZnF_C2H2"/>
    <property type="match status" value="5"/>
</dbReference>
<evidence type="ECO:0000256" key="7">
    <source>
        <dbReference type="ARBA" id="ARBA00023015"/>
    </source>
</evidence>
<evidence type="ECO:0000256" key="11">
    <source>
        <dbReference type="PROSITE-ProRule" id="PRU00042"/>
    </source>
</evidence>
<keyword evidence="8" id="KW-0238">DNA-binding</keyword>
<feature type="domain" description="C2H2-type" evidence="14">
    <location>
        <begin position="420"/>
        <end position="447"/>
    </location>
</feature>
<dbReference type="FunFam" id="3.30.160.60:FF:000720">
    <property type="entry name" value="zinc finger protein 18 isoform X2"/>
    <property type="match status" value="1"/>
</dbReference>
<evidence type="ECO:0000256" key="9">
    <source>
        <dbReference type="ARBA" id="ARBA00023163"/>
    </source>
</evidence>
<dbReference type="PROSITE" id="PS50804">
    <property type="entry name" value="SCAN_BOX"/>
    <property type="match status" value="1"/>
</dbReference>
<gene>
    <name evidence="18" type="primary">LOC111155995</name>
</gene>
<evidence type="ECO:0000313" key="17">
    <source>
        <dbReference type="Proteomes" id="UP000248482"/>
    </source>
</evidence>
<evidence type="ECO:0000256" key="4">
    <source>
        <dbReference type="ARBA" id="ARBA00022737"/>
    </source>
</evidence>
<dbReference type="SUPFAM" id="SSF47353">
    <property type="entry name" value="Retrovirus capsid dimerization domain-like"/>
    <property type="match status" value="1"/>
</dbReference>
<dbReference type="SMART" id="SM00431">
    <property type="entry name" value="SCAN"/>
    <property type="match status" value="1"/>
</dbReference>
<evidence type="ECO:0000259" key="15">
    <source>
        <dbReference type="PROSITE" id="PS50804"/>
    </source>
</evidence>
<sequence>MMVDLKVADCLNPQIRVLSESKGPVIESSSHSKKCTAQTDNPSPESCRQHFRNFCYHEAAGPREIVGQLKELCRQWLRPELHSKDQILELLVLEQFVTILPRDTQSRIRKDHLQSIEEAVAMVEHLQRESGHARNGVAVQELGKEAVLLGETAESQPVGMSQDEEFWKTYQGLQEQLSGSTHTGTEPVCERAVPAHQILAFPVWTNTKDWTVAPELVLPESQSLLTFEEVAMYFSQEEWELLDPTQKALYNDVMRENYETVISLALFVLPKPKVISYLEHGEEPWVQGSLEFKNSPGELPSELKVKSDTENHQPVCLSDLEIQAPGDIVSKKTRVKVPQKTTGKENHGDAQKMGKWQRDFPVKKRKKLSTWKQELLKLMDLHKKARAGEKPFKCQECGKSFKVSSDLIKHQRIHTEEKPYKCQQCDKRFRWSSDLNKHLTTHQGIKPYKCSWCGKSFSQNTNLHTHQRTHTGEKPFTCHECGKKFSQNSHLIKHRRTHTGEQPYTCSICRRNFSRRSSLLRHQKLHR</sequence>
<dbReference type="PROSITE" id="PS50805">
    <property type="entry name" value="KRAB"/>
    <property type="match status" value="1"/>
</dbReference>
<comment type="subcellular location">
    <subcellularLocation>
        <location evidence="12">Nucleus</location>
    </subcellularLocation>
</comment>
<accession>A0A2Y9KEN2</accession>
<dbReference type="Pfam" id="PF00096">
    <property type="entry name" value="zf-C2H2"/>
    <property type="match status" value="5"/>
</dbReference>
<keyword evidence="10 12" id="KW-0539">Nucleus</keyword>
<evidence type="ECO:0000259" key="16">
    <source>
        <dbReference type="PROSITE" id="PS50805"/>
    </source>
</evidence>
<dbReference type="CDD" id="cd07936">
    <property type="entry name" value="SCAN"/>
    <property type="match status" value="1"/>
</dbReference>
<evidence type="ECO:0000256" key="12">
    <source>
        <dbReference type="PROSITE-ProRule" id="PRU00187"/>
    </source>
</evidence>
<dbReference type="RefSeq" id="XP_022372217.1">
    <property type="nucleotide sequence ID" value="XM_022516509.1"/>
</dbReference>
<dbReference type="FunFam" id="3.30.160.60:FF:001261">
    <property type="entry name" value="Zinc finger protein 75a"/>
    <property type="match status" value="1"/>
</dbReference>
<dbReference type="Gene3D" id="1.10.4020.10">
    <property type="entry name" value="DNA breaking-rejoining enzymes"/>
    <property type="match status" value="1"/>
</dbReference>
<dbReference type="FunFam" id="3.30.160.60:FF:001549">
    <property type="entry name" value="Zinc finger protein 75a"/>
    <property type="match status" value="1"/>
</dbReference>
<dbReference type="AlphaFoldDB" id="A0A2Y9KEN2"/>
<organism evidence="17 18">
    <name type="scientific">Enhydra lutris kenyoni</name>
    <name type="common">northern sea otter</name>
    <dbReference type="NCBI Taxonomy" id="391180"/>
    <lineage>
        <taxon>Eukaryota</taxon>
        <taxon>Metazoa</taxon>
        <taxon>Chordata</taxon>
        <taxon>Craniata</taxon>
        <taxon>Vertebrata</taxon>
        <taxon>Euteleostomi</taxon>
        <taxon>Mammalia</taxon>
        <taxon>Eutheria</taxon>
        <taxon>Laurasiatheria</taxon>
        <taxon>Carnivora</taxon>
        <taxon>Caniformia</taxon>
        <taxon>Musteloidea</taxon>
        <taxon>Mustelidae</taxon>
        <taxon>Lutrinae</taxon>
        <taxon>Enhydra</taxon>
    </lineage>
</organism>
<evidence type="ECO:0000313" key="18">
    <source>
        <dbReference type="RefSeq" id="XP_022372217.1"/>
    </source>
</evidence>
<feature type="domain" description="KRAB" evidence="16">
    <location>
        <begin position="225"/>
        <end position="297"/>
    </location>
</feature>
<dbReference type="FunFam" id="3.30.160.60:FF:001340">
    <property type="entry name" value="zinc finger protein 75D isoform X1"/>
    <property type="match status" value="1"/>
</dbReference>
<evidence type="ECO:0000256" key="5">
    <source>
        <dbReference type="ARBA" id="ARBA00022771"/>
    </source>
</evidence>
<dbReference type="Pfam" id="PF02023">
    <property type="entry name" value="SCAN"/>
    <property type="match status" value="1"/>
</dbReference>
<dbReference type="FunFam" id="1.10.4020.10:FF:000001">
    <property type="entry name" value="zinc finger protein 263 isoform X1"/>
    <property type="match status" value="1"/>
</dbReference>
<dbReference type="InterPro" id="IPR038269">
    <property type="entry name" value="SCAN_sf"/>
</dbReference>
<dbReference type="PANTHER" id="PTHR23226">
    <property type="entry name" value="ZINC FINGER AND SCAN DOMAIN-CONTAINING"/>
    <property type="match status" value="1"/>
</dbReference>
<evidence type="ECO:0000256" key="8">
    <source>
        <dbReference type="ARBA" id="ARBA00023125"/>
    </source>
</evidence>
<evidence type="ECO:0000259" key="14">
    <source>
        <dbReference type="PROSITE" id="PS50157"/>
    </source>
</evidence>
<dbReference type="InterPro" id="IPR013087">
    <property type="entry name" value="Znf_C2H2_type"/>
</dbReference>
<feature type="domain" description="C2H2-type" evidence="14">
    <location>
        <begin position="448"/>
        <end position="475"/>
    </location>
</feature>
<dbReference type="InterPro" id="IPR003309">
    <property type="entry name" value="SCAN_dom"/>
</dbReference>
<keyword evidence="9" id="KW-0804">Transcription</keyword>
<keyword evidence="17" id="KW-1185">Reference proteome</keyword>
<dbReference type="InterPro" id="IPR036051">
    <property type="entry name" value="KRAB_dom_sf"/>
</dbReference>